<evidence type="ECO:0000313" key="1">
    <source>
        <dbReference type="EMBL" id="KAI9910135.1"/>
    </source>
</evidence>
<comment type="caution">
    <text evidence="1">The sequence shown here is derived from an EMBL/GenBank/DDBJ whole genome shotgun (WGS) entry which is preliminary data.</text>
</comment>
<protein>
    <submittedName>
        <fullName evidence="1">Uncharacterized protein</fullName>
    </submittedName>
</protein>
<reference evidence="1 2" key="1">
    <citation type="journal article" date="2022" name="bioRxiv">
        <title>The genome of the oomycete Peronosclerospora sorghi, a cosmopolitan pathogen of maize and sorghum, is inflated with dispersed pseudogenes.</title>
        <authorList>
            <person name="Fletcher K."/>
            <person name="Martin F."/>
            <person name="Isakeit T."/>
            <person name="Cavanaugh K."/>
            <person name="Magill C."/>
            <person name="Michelmore R."/>
        </authorList>
    </citation>
    <scope>NUCLEOTIDE SEQUENCE [LARGE SCALE GENOMIC DNA]</scope>
    <source>
        <strain evidence="1">P6</strain>
    </source>
</reference>
<dbReference type="EMBL" id="CM047585">
    <property type="protein sequence ID" value="KAI9910135.1"/>
    <property type="molecule type" value="Genomic_DNA"/>
</dbReference>
<name>A0ACC0VU92_9STRA</name>
<gene>
    <name evidence="1" type="ORF">PsorP6_010801</name>
</gene>
<keyword evidence="2" id="KW-1185">Reference proteome</keyword>
<dbReference type="Proteomes" id="UP001163321">
    <property type="component" value="Chromosome 6"/>
</dbReference>
<accession>A0ACC0VU92</accession>
<proteinExistence type="predicted"/>
<evidence type="ECO:0000313" key="2">
    <source>
        <dbReference type="Proteomes" id="UP001163321"/>
    </source>
</evidence>
<organism evidence="1 2">
    <name type="scientific">Peronosclerospora sorghi</name>
    <dbReference type="NCBI Taxonomy" id="230839"/>
    <lineage>
        <taxon>Eukaryota</taxon>
        <taxon>Sar</taxon>
        <taxon>Stramenopiles</taxon>
        <taxon>Oomycota</taxon>
        <taxon>Peronosporomycetes</taxon>
        <taxon>Peronosporales</taxon>
        <taxon>Peronosporaceae</taxon>
        <taxon>Peronosclerospora</taxon>
    </lineage>
</organism>
<sequence>MYRIRTFSKWSLRYAAAGDSERWAVEGLRLHFGERVAFFFTFMHIYIKHLVPLALACLVY</sequence>